<evidence type="ECO:0000256" key="1">
    <source>
        <dbReference type="SAM" id="MobiDB-lite"/>
    </source>
</evidence>
<feature type="compositionally biased region" description="Low complexity" evidence="1">
    <location>
        <begin position="252"/>
        <end position="265"/>
    </location>
</feature>
<proteinExistence type="predicted"/>
<keyword evidence="3" id="KW-1185">Reference proteome</keyword>
<evidence type="ECO:0000313" key="2">
    <source>
        <dbReference type="EMBL" id="KAG2491078.1"/>
    </source>
</evidence>
<feature type="compositionally biased region" description="Pro residues" evidence="1">
    <location>
        <begin position="239"/>
        <end position="251"/>
    </location>
</feature>
<evidence type="ECO:0000313" key="3">
    <source>
        <dbReference type="Proteomes" id="UP000612055"/>
    </source>
</evidence>
<reference evidence="2" key="1">
    <citation type="journal article" date="2020" name="bioRxiv">
        <title>Comparative genomics of Chlamydomonas.</title>
        <authorList>
            <person name="Craig R.J."/>
            <person name="Hasan A.R."/>
            <person name="Ness R.W."/>
            <person name="Keightley P.D."/>
        </authorList>
    </citation>
    <scope>NUCLEOTIDE SEQUENCE</scope>
    <source>
        <strain evidence="2">CCAP 11/70</strain>
    </source>
</reference>
<dbReference type="EMBL" id="JAEHOE010000056">
    <property type="protein sequence ID" value="KAG2491078.1"/>
    <property type="molecule type" value="Genomic_DNA"/>
</dbReference>
<protein>
    <submittedName>
        <fullName evidence="2">Uncharacterized protein</fullName>
    </submittedName>
</protein>
<dbReference type="AlphaFoldDB" id="A0A835XXY9"/>
<feature type="region of interest" description="Disordered" evidence="1">
    <location>
        <begin position="170"/>
        <end position="189"/>
    </location>
</feature>
<comment type="caution">
    <text evidence="2">The sequence shown here is derived from an EMBL/GenBank/DDBJ whole genome shotgun (WGS) entry which is preliminary data.</text>
</comment>
<feature type="region of interest" description="Disordered" evidence="1">
    <location>
        <begin position="238"/>
        <end position="265"/>
    </location>
</feature>
<dbReference type="Proteomes" id="UP000612055">
    <property type="component" value="Unassembled WGS sequence"/>
</dbReference>
<gene>
    <name evidence="2" type="ORF">HYH03_010523</name>
</gene>
<name>A0A835XXY9_9CHLO</name>
<accession>A0A835XXY9</accession>
<sequence length="265" mass="28740">MEKLGQEQAQAQADLIRQQALFRQQQAQISQQQAQALEVALQLNENVRLNARQDSRQQVGAEDAMARAVEGETQAQLDQVDGKMDVMLGMMQRSLQHQHANAAVAPLSPLAVKDMVAQALRELLGDRLEELGRLGDGGELVERGKHARELTREQAAGEVYDLDQHRKLEPGRDAVDPQAPAPNAPNAAGAVQVRRRLKPIKKAAAAAAADKVNEEAEDEMKVVEDEDDDDDVELVLVKAPPPCPRLPPAAPVPAQQQPTAATVSP</sequence>
<organism evidence="2 3">
    <name type="scientific">Edaphochlamys debaryana</name>
    <dbReference type="NCBI Taxonomy" id="47281"/>
    <lineage>
        <taxon>Eukaryota</taxon>
        <taxon>Viridiplantae</taxon>
        <taxon>Chlorophyta</taxon>
        <taxon>core chlorophytes</taxon>
        <taxon>Chlorophyceae</taxon>
        <taxon>CS clade</taxon>
        <taxon>Chlamydomonadales</taxon>
        <taxon>Chlamydomonadales incertae sedis</taxon>
        <taxon>Edaphochlamys</taxon>
    </lineage>
</organism>